<protein>
    <submittedName>
        <fullName evidence="2">HTH-type transcriptional regulator CymR</fullName>
    </submittedName>
</protein>
<dbReference type="NCBIfam" id="TIGR00738">
    <property type="entry name" value="rrf2_super"/>
    <property type="match status" value="1"/>
</dbReference>
<dbReference type="PROSITE" id="PS51197">
    <property type="entry name" value="HTH_RRF2_2"/>
    <property type="match status" value="1"/>
</dbReference>
<dbReference type="GO" id="GO:0005829">
    <property type="term" value="C:cytosol"/>
    <property type="evidence" value="ECO:0007669"/>
    <property type="project" value="TreeGrafter"/>
</dbReference>
<dbReference type="GO" id="GO:0003700">
    <property type="term" value="F:DNA-binding transcription factor activity"/>
    <property type="evidence" value="ECO:0007669"/>
    <property type="project" value="TreeGrafter"/>
</dbReference>
<accession>A0A644WVK6</accession>
<name>A0A644WVK6_9ZZZZ</name>
<comment type="caution">
    <text evidence="2">The sequence shown here is derived from an EMBL/GenBank/DDBJ whole genome shotgun (WGS) entry which is preliminary data.</text>
</comment>
<dbReference type="InterPro" id="IPR036390">
    <property type="entry name" value="WH_DNA-bd_sf"/>
</dbReference>
<evidence type="ECO:0000256" key="1">
    <source>
        <dbReference type="ARBA" id="ARBA00023125"/>
    </source>
</evidence>
<dbReference type="SUPFAM" id="SSF46785">
    <property type="entry name" value="Winged helix' DNA-binding domain"/>
    <property type="match status" value="1"/>
</dbReference>
<dbReference type="PANTHER" id="PTHR33221:SF5">
    <property type="entry name" value="HTH-TYPE TRANSCRIPTIONAL REGULATOR ISCR"/>
    <property type="match status" value="1"/>
</dbReference>
<gene>
    <name evidence="2" type="primary">cymR_16</name>
    <name evidence="2" type="ORF">SDC9_54118</name>
</gene>
<organism evidence="2">
    <name type="scientific">bioreactor metagenome</name>
    <dbReference type="NCBI Taxonomy" id="1076179"/>
    <lineage>
        <taxon>unclassified sequences</taxon>
        <taxon>metagenomes</taxon>
        <taxon>ecological metagenomes</taxon>
    </lineage>
</organism>
<keyword evidence="1" id="KW-0238">DNA-binding</keyword>
<reference evidence="2" key="1">
    <citation type="submission" date="2019-08" db="EMBL/GenBank/DDBJ databases">
        <authorList>
            <person name="Kucharzyk K."/>
            <person name="Murdoch R.W."/>
            <person name="Higgins S."/>
            <person name="Loffler F."/>
        </authorList>
    </citation>
    <scope>NUCLEOTIDE SEQUENCE</scope>
</reference>
<dbReference type="InterPro" id="IPR030489">
    <property type="entry name" value="TR_Rrf2-type_CS"/>
</dbReference>
<dbReference type="PROSITE" id="PS01332">
    <property type="entry name" value="HTH_RRF2_1"/>
    <property type="match status" value="1"/>
</dbReference>
<dbReference type="PANTHER" id="PTHR33221">
    <property type="entry name" value="WINGED HELIX-TURN-HELIX TRANSCRIPTIONAL REGULATOR, RRF2 FAMILY"/>
    <property type="match status" value="1"/>
</dbReference>
<dbReference type="InterPro" id="IPR036388">
    <property type="entry name" value="WH-like_DNA-bd_sf"/>
</dbReference>
<dbReference type="GO" id="GO:0003677">
    <property type="term" value="F:DNA binding"/>
    <property type="evidence" value="ECO:0007669"/>
    <property type="project" value="UniProtKB-KW"/>
</dbReference>
<dbReference type="Gene3D" id="1.10.10.10">
    <property type="entry name" value="Winged helix-like DNA-binding domain superfamily/Winged helix DNA-binding domain"/>
    <property type="match status" value="1"/>
</dbReference>
<proteinExistence type="predicted"/>
<dbReference type="InterPro" id="IPR000944">
    <property type="entry name" value="Tscrpt_reg_Rrf2"/>
</dbReference>
<sequence length="162" mass="17535">MKLSTRSKYGLKAVVDLAIRYGSGPVSLPTLAGEQGISEGYLEQLLRELKKGGVVDTVRGAQGGYELVCAPSELSVQRVLSLLEGSTAVVDCVDIDSRGCTSACTCSARPLFLKLQSRINDVLEKTTIQELADDYLEQKKRYEKACSFCGQGDSPVPARNRE</sequence>
<dbReference type="AlphaFoldDB" id="A0A644WVK6"/>
<evidence type="ECO:0000313" key="2">
    <source>
        <dbReference type="EMBL" id="MPM07809.1"/>
    </source>
</evidence>
<dbReference type="EMBL" id="VSSQ01001378">
    <property type="protein sequence ID" value="MPM07809.1"/>
    <property type="molecule type" value="Genomic_DNA"/>
</dbReference>
<dbReference type="Pfam" id="PF02082">
    <property type="entry name" value="Rrf2"/>
    <property type="match status" value="1"/>
</dbReference>